<name>A0ACC6P0W7_9BURK</name>
<gene>
    <name evidence="1" type="ORF">RV045_05390</name>
</gene>
<keyword evidence="2" id="KW-1185">Reference proteome</keyword>
<organism evidence="1 2">
    <name type="scientific">Amphibiibacter pelophylacis</name>
    <dbReference type="NCBI Taxonomy" id="1799477"/>
    <lineage>
        <taxon>Bacteria</taxon>
        <taxon>Pseudomonadati</taxon>
        <taxon>Pseudomonadota</taxon>
        <taxon>Betaproteobacteria</taxon>
        <taxon>Burkholderiales</taxon>
        <taxon>Sphaerotilaceae</taxon>
        <taxon>Amphibiibacter</taxon>
    </lineage>
</organism>
<proteinExistence type="predicted"/>
<evidence type="ECO:0000313" key="2">
    <source>
        <dbReference type="Proteomes" id="UP001364695"/>
    </source>
</evidence>
<keyword evidence="1" id="KW-0067">ATP-binding</keyword>
<sequence length="614" mass="66693">MSPLPPVRPSATLRLAAAGLALRDLCGAAPDPLAPQWPVYLRYVRVRVFVALALLAVQLLLSTSSADVGKNPVQSLVPATLYALQALLWLGLVVQLEQRQRRRRLSDGPAPPLPAWHRPWLLAVGSDLVFFSWLYWGEPAGGLNHAALFVLPVLMAGLLMSRSTALVTSTLAAVILLAPFALALDPFPQSLVQLGRGAVVVAGMYLLGFLAQGVSQRTLHERAQVQEQRELVRQQALLNAMVIGDMDEGVLVVDNTGSVHSANPAARALLGHQGLLPVVPFDLAGQSAWTELHASVRQAFAQPAATDSVQALIQSRRQTVTLHFASGLQRALVLRIRIATHDRGGHQQPVCVVFMEDQRTEQGRHRQERLATMGRFSAGIAHEFRNPLAAIAQANQLLHEDLTDPVLQRLSDMIAANVSRLRRIVDDVMDTAADPQQIQSRPLMLDEQIAEVLRHWAPGERQADAADCPTTAASTPPLAPDLVLQLSPGPAGASFWFDAQDFHRVCVNLLDNAWRHCRRQIGSIQISVRAAPALPGGGSGWWLDVASDGSPIPPAVHNHLFEPFYSTRSRGTGLGLYLCRELCDRHGAQLGYLLGEDALSGQPLNVFRVTLRAA</sequence>
<dbReference type="Proteomes" id="UP001364695">
    <property type="component" value="Unassembled WGS sequence"/>
</dbReference>
<reference evidence="1" key="1">
    <citation type="submission" date="2023-10" db="EMBL/GenBank/DDBJ databases">
        <title>Amphibacter perezi, gen. nov., sp. nov. a novel taxa of the family Comamonadaceae, class Betaproteobacteria isolated from the skin microbiota of Pelophylax perezi from different populations.</title>
        <authorList>
            <person name="Costa S."/>
            <person name="Proenca D.N."/>
            <person name="Lopes I."/>
            <person name="Morais P.V."/>
        </authorList>
    </citation>
    <scope>NUCLEOTIDE SEQUENCE</scope>
    <source>
        <strain evidence="1">SL12-8</strain>
    </source>
</reference>
<evidence type="ECO:0000313" key="1">
    <source>
        <dbReference type="EMBL" id="MEJ7137868.1"/>
    </source>
</evidence>
<protein>
    <submittedName>
        <fullName evidence="1">ATP-binding protein</fullName>
    </submittedName>
</protein>
<accession>A0ACC6P0W7</accession>
<dbReference type="EMBL" id="JAWDIE010000006">
    <property type="protein sequence ID" value="MEJ7137868.1"/>
    <property type="molecule type" value="Genomic_DNA"/>
</dbReference>
<comment type="caution">
    <text evidence="1">The sequence shown here is derived from an EMBL/GenBank/DDBJ whole genome shotgun (WGS) entry which is preliminary data.</text>
</comment>
<keyword evidence="1" id="KW-0547">Nucleotide-binding</keyword>